<proteinExistence type="predicted"/>
<evidence type="ECO:0000313" key="3">
    <source>
        <dbReference type="Proteomes" id="UP000019376"/>
    </source>
</evidence>
<feature type="compositionally biased region" description="Basic and acidic residues" evidence="1">
    <location>
        <begin position="1"/>
        <end position="12"/>
    </location>
</feature>
<dbReference type="STRING" id="933388.S8A091"/>
<dbReference type="AlphaFoldDB" id="S8A091"/>
<feature type="region of interest" description="Disordered" evidence="1">
    <location>
        <begin position="337"/>
        <end position="416"/>
    </location>
</feature>
<sequence length="416" mass="48382">MPSDRDSEDKNSDTNTNTSRDPPSENDLNPFVALRRFADEHVSAVLQSITGLPSTLSPPQTDRWTIFTDEETYESTKYRHRESDNDSRRPYETLTVDPYDLSVYDPFEQSPLGFPLPPVPNFHEEWEKQWPLNYIFFSAYSPTRLEKEARGETSHGDDTFSSLIPSSRNPKEPQWREAFEDLLRLENGLPLLDHSRIIAGRSENNEQWLRGVLKRESMGPRFKNALVHGNDGDLTIEVRTRVKIPVIELELTEEEEIMQEKFMRDIDELRRKDPLLSESQILRIMVERYFEPPPGLEEARQDNDPHARDPKDLWLDQIQELDERLRAYHFVATRKTGDNEPSRVVSTSSRTEQTHYPDGMFSSRRVVTKQYADGREETDSFDETSLPHSDDGWDEVNSENSEKPKSKSKGGWFWSS</sequence>
<evidence type="ECO:0000256" key="1">
    <source>
        <dbReference type="SAM" id="MobiDB-lite"/>
    </source>
</evidence>
<keyword evidence="3" id="KW-1185">Reference proteome</keyword>
<dbReference type="eggNOG" id="ENOG502SEIT">
    <property type="taxonomic scope" value="Eukaryota"/>
</dbReference>
<name>S8A091_PENO1</name>
<dbReference type="EMBL" id="KB644415">
    <property type="protein sequence ID" value="EPS34521.1"/>
    <property type="molecule type" value="Genomic_DNA"/>
</dbReference>
<feature type="region of interest" description="Disordered" evidence="1">
    <location>
        <begin position="148"/>
        <end position="173"/>
    </location>
</feature>
<feature type="region of interest" description="Disordered" evidence="1">
    <location>
        <begin position="1"/>
        <end position="30"/>
    </location>
</feature>
<dbReference type="HOGENOM" id="CLU_044882_0_0_1"/>
<dbReference type="OrthoDB" id="4586300at2759"/>
<dbReference type="PhylomeDB" id="S8A091"/>
<accession>S8A091</accession>
<protein>
    <submittedName>
        <fullName evidence="2">Uncharacterized protein</fullName>
    </submittedName>
</protein>
<evidence type="ECO:0000313" key="2">
    <source>
        <dbReference type="EMBL" id="EPS34521.1"/>
    </source>
</evidence>
<reference evidence="2 3" key="1">
    <citation type="journal article" date="2013" name="PLoS ONE">
        <title>Genomic and secretomic analyses reveal unique features of the lignocellulolytic enzyme system of Penicillium decumbens.</title>
        <authorList>
            <person name="Liu G."/>
            <person name="Zhang L."/>
            <person name="Wei X."/>
            <person name="Zou G."/>
            <person name="Qin Y."/>
            <person name="Ma L."/>
            <person name="Li J."/>
            <person name="Zheng H."/>
            <person name="Wang S."/>
            <person name="Wang C."/>
            <person name="Xun L."/>
            <person name="Zhao G.-P."/>
            <person name="Zhou Z."/>
            <person name="Qu Y."/>
        </authorList>
    </citation>
    <scope>NUCLEOTIDE SEQUENCE [LARGE SCALE GENOMIC DNA]</scope>
    <source>
        <strain evidence="3">114-2 / CGMCC 5302</strain>
    </source>
</reference>
<feature type="compositionally biased region" description="Polar residues" evidence="1">
    <location>
        <begin position="159"/>
        <end position="168"/>
    </location>
</feature>
<organism evidence="2 3">
    <name type="scientific">Penicillium oxalicum (strain 114-2 / CGMCC 5302)</name>
    <name type="common">Penicillium decumbens</name>
    <dbReference type="NCBI Taxonomy" id="933388"/>
    <lineage>
        <taxon>Eukaryota</taxon>
        <taxon>Fungi</taxon>
        <taxon>Dikarya</taxon>
        <taxon>Ascomycota</taxon>
        <taxon>Pezizomycotina</taxon>
        <taxon>Eurotiomycetes</taxon>
        <taxon>Eurotiomycetidae</taxon>
        <taxon>Eurotiales</taxon>
        <taxon>Aspergillaceae</taxon>
        <taxon>Penicillium</taxon>
    </lineage>
</organism>
<feature type="compositionally biased region" description="Basic and acidic residues" evidence="1">
    <location>
        <begin position="148"/>
        <end position="158"/>
    </location>
</feature>
<gene>
    <name evidence="2" type="ORF">PDE_09485</name>
</gene>
<dbReference type="Proteomes" id="UP000019376">
    <property type="component" value="Unassembled WGS sequence"/>
</dbReference>